<comment type="caution">
    <text evidence="11">The sequence shown here is derived from an EMBL/GenBank/DDBJ whole genome shotgun (WGS) entry which is preliminary data.</text>
</comment>
<evidence type="ECO:0000313" key="12">
    <source>
        <dbReference type="Proteomes" id="UP000031532"/>
    </source>
</evidence>
<evidence type="ECO:0000256" key="1">
    <source>
        <dbReference type="ARBA" id="ARBA00022527"/>
    </source>
</evidence>
<proteinExistence type="inferred from homology"/>
<dbReference type="EMBL" id="JTJC03000002">
    <property type="protein sequence ID" value="NHC35279.1"/>
    <property type="molecule type" value="Genomic_DNA"/>
</dbReference>
<accession>A0A9X5I535</accession>
<comment type="catalytic activity">
    <reaction evidence="6 8">
        <text>L-threonyl-[protein] + ATP = O-phospho-L-threonyl-[protein] + ADP + H(+)</text>
        <dbReference type="Rhea" id="RHEA:46608"/>
        <dbReference type="Rhea" id="RHEA-COMP:11060"/>
        <dbReference type="Rhea" id="RHEA-COMP:11605"/>
        <dbReference type="ChEBI" id="CHEBI:15378"/>
        <dbReference type="ChEBI" id="CHEBI:30013"/>
        <dbReference type="ChEBI" id="CHEBI:30616"/>
        <dbReference type="ChEBI" id="CHEBI:61977"/>
        <dbReference type="ChEBI" id="CHEBI:456216"/>
        <dbReference type="EC" id="2.7.11.1"/>
    </reaction>
</comment>
<keyword evidence="4 8" id="KW-0418">Kinase</keyword>
<protein>
    <recommendedName>
        <fullName evidence="8">Serine/threonine-protein kinase B</fullName>
        <ecNumber evidence="8">2.7.11.1</ecNumber>
    </recommendedName>
</protein>
<dbReference type="PIRSF" id="PIRSF000647">
    <property type="entry name" value="Ser/Thr_PK_SpkB"/>
    <property type="match status" value="1"/>
</dbReference>
<evidence type="ECO:0000256" key="5">
    <source>
        <dbReference type="ARBA" id="ARBA00022840"/>
    </source>
</evidence>
<dbReference type="Pfam" id="PF00805">
    <property type="entry name" value="Pentapeptide"/>
    <property type="match status" value="1"/>
</dbReference>
<dbReference type="InterPro" id="IPR016252">
    <property type="entry name" value="Ser/Thr_kinase_SpkB"/>
</dbReference>
<dbReference type="Gene3D" id="3.30.200.20">
    <property type="entry name" value="Phosphorylase Kinase, domain 1"/>
    <property type="match status" value="1"/>
</dbReference>
<dbReference type="SUPFAM" id="SSF56112">
    <property type="entry name" value="Protein kinase-like (PK-like)"/>
    <property type="match status" value="1"/>
</dbReference>
<dbReference type="InterPro" id="IPR001646">
    <property type="entry name" value="5peptide_repeat"/>
</dbReference>
<dbReference type="InterPro" id="IPR011009">
    <property type="entry name" value="Kinase-like_dom_sf"/>
</dbReference>
<dbReference type="SMART" id="SM00220">
    <property type="entry name" value="S_TKc"/>
    <property type="match status" value="1"/>
</dbReference>
<feature type="region of interest" description="Disordered" evidence="9">
    <location>
        <begin position="312"/>
        <end position="334"/>
    </location>
</feature>
<dbReference type="EC" id="2.7.11.1" evidence="8"/>
<dbReference type="PROSITE" id="PS50011">
    <property type="entry name" value="PROTEIN_KINASE_DOM"/>
    <property type="match status" value="1"/>
</dbReference>
<evidence type="ECO:0000256" key="6">
    <source>
        <dbReference type="ARBA" id="ARBA00047899"/>
    </source>
</evidence>
<comment type="similarity">
    <text evidence="8">Belongs to the protein kinase superfamily. Ser/Thr protein kinase family.</text>
</comment>
<sequence length="535" mass="59139">MSYCLNPTCQSPENPNSVAQCQSCGSPLQKLRDRYRVTQALAQGGFGATFLAQDDSLPGQPWCVIKQLRPSINTPDILSMARELFAREAQTLGKIGNHPQVPRLLDYFETDREFYLVQEFVNGLTIQQEIKRKGPMSEAGIKQFLSEILGILKYIHSQQVIHRDIKPNNLIRRSEDSRLVLIDFGAVKNQVSKTYSSQIENTTLTAFSVGTNGFAPPEQIAMRPVYASDIYAVGITCIFLLTGKSPKDFDYHPSTGEMLWEQEVRISQHLTIVLRKMVEASVRHRYQSADEVLKALEMEPYFDSISSGMATQIRPRPTSIPASQPSQPSQPVYSGLNSHQQYVAALAQNIRTRRELGATTGVNTQMTRQQPVTARANAVTTVKTPSPTKLKSKEAERLDSGSLLNAYINGRRDFTSQDLSAIDLRKKNLAGIKCYASKLDRANLQEAVLCNGDFGQACLSQANLRNAVLTKAYMSYTDLSGADLRGADLSGAYLSNANLRGANLCGANLTGATLSDDQLALAKTDWFTKKPNRRG</sequence>
<dbReference type="Proteomes" id="UP000031532">
    <property type="component" value="Unassembled WGS sequence"/>
</dbReference>
<evidence type="ECO:0000256" key="3">
    <source>
        <dbReference type="ARBA" id="ARBA00022741"/>
    </source>
</evidence>
<dbReference type="CDD" id="cd14014">
    <property type="entry name" value="STKc_PknB_like"/>
    <property type="match status" value="1"/>
</dbReference>
<evidence type="ECO:0000256" key="7">
    <source>
        <dbReference type="ARBA" id="ARBA00048679"/>
    </source>
</evidence>
<evidence type="ECO:0000256" key="2">
    <source>
        <dbReference type="ARBA" id="ARBA00022679"/>
    </source>
</evidence>
<dbReference type="SUPFAM" id="SSF141571">
    <property type="entry name" value="Pentapeptide repeat-like"/>
    <property type="match status" value="1"/>
</dbReference>
<dbReference type="NCBIfam" id="NF045510">
    <property type="entry name" value="4Cys_prefix_kin"/>
    <property type="match status" value="1"/>
</dbReference>
<keyword evidence="2 8" id="KW-0808">Transferase</keyword>
<dbReference type="PANTHER" id="PTHR24363:SF0">
    <property type="entry name" value="SERINE_THREONINE KINASE LIKE DOMAIN CONTAINING 1"/>
    <property type="match status" value="1"/>
</dbReference>
<dbReference type="AlphaFoldDB" id="A0A9X5I535"/>
<dbReference type="Pfam" id="PF00069">
    <property type="entry name" value="Pkinase"/>
    <property type="match status" value="1"/>
</dbReference>
<dbReference type="InterPro" id="IPR000719">
    <property type="entry name" value="Prot_kinase_dom"/>
</dbReference>
<comment type="catalytic activity">
    <reaction evidence="7 8">
        <text>L-seryl-[protein] + ATP = O-phospho-L-seryl-[protein] + ADP + H(+)</text>
        <dbReference type="Rhea" id="RHEA:17989"/>
        <dbReference type="Rhea" id="RHEA-COMP:9863"/>
        <dbReference type="Rhea" id="RHEA-COMP:11604"/>
        <dbReference type="ChEBI" id="CHEBI:15378"/>
        <dbReference type="ChEBI" id="CHEBI:29999"/>
        <dbReference type="ChEBI" id="CHEBI:30616"/>
        <dbReference type="ChEBI" id="CHEBI:83421"/>
        <dbReference type="ChEBI" id="CHEBI:456216"/>
        <dbReference type="EC" id="2.7.11.1"/>
    </reaction>
</comment>
<evidence type="ECO:0000259" key="10">
    <source>
        <dbReference type="PROSITE" id="PS50011"/>
    </source>
</evidence>
<dbReference type="OrthoDB" id="437733at2"/>
<dbReference type="Gene3D" id="1.10.510.10">
    <property type="entry name" value="Transferase(Phosphotransferase) domain 1"/>
    <property type="match status" value="1"/>
</dbReference>
<dbReference type="PANTHER" id="PTHR24363">
    <property type="entry name" value="SERINE/THREONINE PROTEIN KINASE"/>
    <property type="match status" value="1"/>
</dbReference>
<feature type="domain" description="Protein kinase" evidence="10">
    <location>
        <begin position="35"/>
        <end position="302"/>
    </location>
</feature>
<gene>
    <name evidence="11" type="ORF">QH73_0011500</name>
</gene>
<keyword evidence="1 8" id="KW-0723">Serine/threonine-protein kinase</keyword>
<evidence type="ECO:0000256" key="4">
    <source>
        <dbReference type="ARBA" id="ARBA00022777"/>
    </source>
</evidence>
<dbReference type="GO" id="GO:0004674">
    <property type="term" value="F:protein serine/threonine kinase activity"/>
    <property type="evidence" value="ECO:0007669"/>
    <property type="project" value="UniProtKB-UniRule"/>
</dbReference>
<evidence type="ECO:0000256" key="9">
    <source>
        <dbReference type="SAM" id="MobiDB-lite"/>
    </source>
</evidence>
<dbReference type="RefSeq" id="WP_039716324.1">
    <property type="nucleotide sequence ID" value="NZ_JTJC03000002.1"/>
</dbReference>
<keyword evidence="12" id="KW-1185">Reference proteome</keyword>
<dbReference type="GO" id="GO:0005524">
    <property type="term" value="F:ATP binding"/>
    <property type="evidence" value="ECO:0007669"/>
    <property type="project" value="UniProtKB-UniRule"/>
</dbReference>
<dbReference type="Gene3D" id="2.160.20.80">
    <property type="entry name" value="E3 ubiquitin-protein ligase SopA"/>
    <property type="match status" value="1"/>
</dbReference>
<keyword evidence="5 8" id="KW-0067">ATP-binding</keyword>
<evidence type="ECO:0000313" key="11">
    <source>
        <dbReference type="EMBL" id="NHC35279.1"/>
    </source>
</evidence>
<keyword evidence="3 8" id="KW-0547">Nucleotide-binding</keyword>
<evidence type="ECO:0000256" key="8">
    <source>
        <dbReference type="PIRNR" id="PIRNR000647"/>
    </source>
</evidence>
<organism evidence="11 12">
    <name type="scientific">Scytonema millei VB511283</name>
    <dbReference type="NCBI Taxonomy" id="1245923"/>
    <lineage>
        <taxon>Bacteria</taxon>
        <taxon>Bacillati</taxon>
        <taxon>Cyanobacteriota</taxon>
        <taxon>Cyanophyceae</taxon>
        <taxon>Nostocales</taxon>
        <taxon>Scytonemataceae</taxon>
        <taxon>Scytonema</taxon>
    </lineage>
</organism>
<name>A0A9X5I535_9CYAN</name>
<reference evidence="11 12" key="1">
    <citation type="journal article" date="2015" name="Genome Announc.">
        <title>Draft Genome Sequence of the Terrestrial Cyanobacterium Scytonema millei VB511283, Isolated from Eastern India.</title>
        <authorList>
            <person name="Sen D."/>
            <person name="Chandrababunaidu M.M."/>
            <person name="Singh D."/>
            <person name="Sanghi N."/>
            <person name="Ghorai A."/>
            <person name="Mishra G.P."/>
            <person name="Madduluri M."/>
            <person name="Adhikary S.P."/>
            <person name="Tripathy S."/>
        </authorList>
    </citation>
    <scope>NUCLEOTIDE SEQUENCE [LARGE SCALE GENOMIC DNA]</scope>
    <source>
        <strain evidence="11 12">VB511283</strain>
    </source>
</reference>